<comment type="caution">
    <text evidence="1">The sequence shown here is derived from an EMBL/GenBank/DDBJ whole genome shotgun (WGS) entry which is preliminary data.</text>
</comment>
<evidence type="ECO:0000313" key="2">
    <source>
        <dbReference type="Proteomes" id="UP000807353"/>
    </source>
</evidence>
<proteinExistence type="predicted"/>
<name>A0A9P5Y3I7_9AGAR</name>
<keyword evidence="2" id="KW-1185">Reference proteome</keyword>
<accession>A0A9P5Y3I7</accession>
<organism evidence="1 2">
    <name type="scientific">Collybia nuda</name>
    <dbReference type="NCBI Taxonomy" id="64659"/>
    <lineage>
        <taxon>Eukaryota</taxon>
        <taxon>Fungi</taxon>
        <taxon>Dikarya</taxon>
        <taxon>Basidiomycota</taxon>
        <taxon>Agaricomycotina</taxon>
        <taxon>Agaricomycetes</taxon>
        <taxon>Agaricomycetidae</taxon>
        <taxon>Agaricales</taxon>
        <taxon>Tricholomatineae</taxon>
        <taxon>Clitocybaceae</taxon>
        <taxon>Collybia</taxon>
    </lineage>
</organism>
<feature type="non-terminal residue" evidence="1">
    <location>
        <position position="1"/>
    </location>
</feature>
<dbReference type="OrthoDB" id="3260546at2759"/>
<dbReference type="EMBL" id="MU150282">
    <property type="protein sequence ID" value="KAF9461609.1"/>
    <property type="molecule type" value="Genomic_DNA"/>
</dbReference>
<dbReference type="AlphaFoldDB" id="A0A9P5Y3I7"/>
<protein>
    <submittedName>
        <fullName evidence="1">Uncharacterized protein</fullName>
    </submittedName>
</protein>
<sequence length="255" mass="28080">GIRSTGEFGAYYRRFKGIVDQLIINDRIGKREIQDKFLKGLPTEVAAKTIFRLQIRFPNQHVDEPFSLEHLFKAGLIVVNGTSAIDAGNPFSLAAAFMPANPFNNLSTAGHQLHYGQQPNVAQRPAPVQFNNPYLTQIVPPANANPPAPIYQQPAMGYQQMVAPVYQQPPAPIAPTAPVAPAADPYQLLPRAPGITDINVFATTIANTMRNEFTTSIRNELLPFLQQQQGNTNNGYQQNRPRYACNFCGLEGHGI</sequence>
<dbReference type="Proteomes" id="UP000807353">
    <property type="component" value="Unassembled WGS sequence"/>
</dbReference>
<evidence type="ECO:0000313" key="1">
    <source>
        <dbReference type="EMBL" id="KAF9461609.1"/>
    </source>
</evidence>
<reference evidence="1" key="1">
    <citation type="submission" date="2020-11" db="EMBL/GenBank/DDBJ databases">
        <authorList>
            <consortium name="DOE Joint Genome Institute"/>
            <person name="Ahrendt S."/>
            <person name="Riley R."/>
            <person name="Andreopoulos W."/>
            <person name="Labutti K."/>
            <person name="Pangilinan J."/>
            <person name="Ruiz-Duenas F.J."/>
            <person name="Barrasa J.M."/>
            <person name="Sanchez-Garcia M."/>
            <person name="Camarero S."/>
            <person name="Miyauchi S."/>
            <person name="Serrano A."/>
            <person name="Linde D."/>
            <person name="Babiker R."/>
            <person name="Drula E."/>
            <person name="Ayuso-Fernandez I."/>
            <person name="Pacheco R."/>
            <person name="Padilla G."/>
            <person name="Ferreira P."/>
            <person name="Barriuso J."/>
            <person name="Kellner H."/>
            <person name="Castanera R."/>
            <person name="Alfaro M."/>
            <person name="Ramirez L."/>
            <person name="Pisabarro A.G."/>
            <person name="Kuo A."/>
            <person name="Tritt A."/>
            <person name="Lipzen A."/>
            <person name="He G."/>
            <person name="Yan M."/>
            <person name="Ng V."/>
            <person name="Cullen D."/>
            <person name="Martin F."/>
            <person name="Rosso M.-N."/>
            <person name="Henrissat B."/>
            <person name="Hibbett D."/>
            <person name="Martinez A.T."/>
            <person name="Grigoriev I.V."/>
        </authorList>
    </citation>
    <scope>NUCLEOTIDE SEQUENCE</scope>
    <source>
        <strain evidence="1">CBS 247.69</strain>
    </source>
</reference>
<gene>
    <name evidence="1" type="ORF">BDZ94DRAFT_1237596</name>
</gene>